<dbReference type="PANTHER" id="PTHR43133:SF50">
    <property type="entry name" value="ECF RNA POLYMERASE SIGMA FACTOR SIGM"/>
    <property type="match status" value="1"/>
</dbReference>
<dbReference type="InterPro" id="IPR013249">
    <property type="entry name" value="RNA_pol_sigma70_r4_t2"/>
</dbReference>
<dbReference type="GO" id="GO:0016987">
    <property type="term" value="F:sigma factor activity"/>
    <property type="evidence" value="ECO:0007669"/>
    <property type="project" value="UniProtKB-KW"/>
</dbReference>
<sequence>MAVSGRQSVSTQVEFDEFYTATRLRLLRQLTVMTGDPEQAADVLQEAYARAWQRWRRVSRLDNPSAWVRTVAWRVAVSQHRRSLVAADRLRRFRTSEVDRMAESEERVDLLRALNALSAEHRRAVVLHEMAGLSVTEIAAETGVPAGTVKSRLSRARAALGASLGHEYLREGSATTAPEANLS</sequence>
<accession>A0A6L6Y075</accession>
<evidence type="ECO:0000256" key="5">
    <source>
        <dbReference type="ARBA" id="ARBA00023163"/>
    </source>
</evidence>
<dbReference type="InterPro" id="IPR007627">
    <property type="entry name" value="RNA_pol_sigma70_r2"/>
</dbReference>
<dbReference type="EMBL" id="WSEK01000004">
    <property type="protein sequence ID" value="MVQ50985.1"/>
    <property type="molecule type" value="Genomic_DNA"/>
</dbReference>
<keyword evidence="3" id="KW-0731">Sigma factor</keyword>
<dbReference type="InterPro" id="IPR036388">
    <property type="entry name" value="WH-like_DNA-bd_sf"/>
</dbReference>
<dbReference type="InterPro" id="IPR013325">
    <property type="entry name" value="RNA_pol_sigma_r2"/>
</dbReference>
<dbReference type="InterPro" id="IPR039425">
    <property type="entry name" value="RNA_pol_sigma-70-like"/>
</dbReference>
<evidence type="ECO:0000313" key="8">
    <source>
        <dbReference type="EMBL" id="MVQ50985.1"/>
    </source>
</evidence>
<comment type="caution">
    <text evidence="8">The sequence shown here is derived from an EMBL/GenBank/DDBJ whole genome shotgun (WGS) entry which is preliminary data.</text>
</comment>
<organism evidence="8 9">
    <name type="scientific">Nocardioides agri</name>
    <dbReference type="NCBI Taxonomy" id="2682843"/>
    <lineage>
        <taxon>Bacteria</taxon>
        <taxon>Bacillati</taxon>
        <taxon>Actinomycetota</taxon>
        <taxon>Actinomycetes</taxon>
        <taxon>Propionibacteriales</taxon>
        <taxon>Nocardioidaceae</taxon>
        <taxon>Nocardioides</taxon>
    </lineage>
</organism>
<dbReference type="CDD" id="cd06171">
    <property type="entry name" value="Sigma70_r4"/>
    <property type="match status" value="1"/>
</dbReference>
<evidence type="ECO:0000256" key="1">
    <source>
        <dbReference type="ARBA" id="ARBA00010641"/>
    </source>
</evidence>
<dbReference type="InterPro" id="IPR014284">
    <property type="entry name" value="RNA_pol_sigma-70_dom"/>
</dbReference>
<name>A0A6L6Y075_9ACTN</name>
<dbReference type="SUPFAM" id="SSF88946">
    <property type="entry name" value="Sigma2 domain of RNA polymerase sigma factors"/>
    <property type="match status" value="1"/>
</dbReference>
<dbReference type="AlphaFoldDB" id="A0A6L6Y075"/>
<dbReference type="Pfam" id="PF04542">
    <property type="entry name" value="Sigma70_r2"/>
    <property type="match status" value="1"/>
</dbReference>
<evidence type="ECO:0000259" key="7">
    <source>
        <dbReference type="Pfam" id="PF08281"/>
    </source>
</evidence>
<dbReference type="PANTHER" id="PTHR43133">
    <property type="entry name" value="RNA POLYMERASE ECF-TYPE SIGMA FACTO"/>
    <property type="match status" value="1"/>
</dbReference>
<dbReference type="Gene3D" id="1.10.10.10">
    <property type="entry name" value="Winged helix-like DNA-binding domain superfamily/Winged helix DNA-binding domain"/>
    <property type="match status" value="1"/>
</dbReference>
<dbReference type="Pfam" id="PF08281">
    <property type="entry name" value="Sigma70_r4_2"/>
    <property type="match status" value="1"/>
</dbReference>
<dbReference type="GO" id="GO:0006352">
    <property type="term" value="P:DNA-templated transcription initiation"/>
    <property type="evidence" value="ECO:0007669"/>
    <property type="project" value="InterPro"/>
</dbReference>
<dbReference type="SUPFAM" id="SSF88659">
    <property type="entry name" value="Sigma3 and sigma4 domains of RNA polymerase sigma factors"/>
    <property type="match status" value="1"/>
</dbReference>
<reference evidence="8 9" key="1">
    <citation type="submission" date="2019-12" db="EMBL/GenBank/DDBJ databases">
        <authorList>
            <person name="Huq M.A."/>
        </authorList>
    </citation>
    <scope>NUCLEOTIDE SEQUENCE [LARGE SCALE GENOMIC DNA]</scope>
    <source>
        <strain evidence="8 9">MAH-18</strain>
    </source>
</reference>
<dbReference type="Gene3D" id="1.10.1740.10">
    <property type="match status" value="1"/>
</dbReference>
<comment type="similarity">
    <text evidence="1">Belongs to the sigma-70 factor family. ECF subfamily.</text>
</comment>
<evidence type="ECO:0000256" key="2">
    <source>
        <dbReference type="ARBA" id="ARBA00023015"/>
    </source>
</evidence>
<dbReference type="InterPro" id="IPR013324">
    <property type="entry name" value="RNA_pol_sigma_r3/r4-like"/>
</dbReference>
<evidence type="ECO:0000259" key="6">
    <source>
        <dbReference type="Pfam" id="PF04542"/>
    </source>
</evidence>
<dbReference type="GO" id="GO:0003677">
    <property type="term" value="F:DNA binding"/>
    <property type="evidence" value="ECO:0007669"/>
    <property type="project" value="UniProtKB-KW"/>
</dbReference>
<evidence type="ECO:0000313" key="9">
    <source>
        <dbReference type="Proteomes" id="UP000473525"/>
    </source>
</evidence>
<evidence type="ECO:0000256" key="4">
    <source>
        <dbReference type="ARBA" id="ARBA00023125"/>
    </source>
</evidence>
<feature type="domain" description="RNA polymerase sigma factor 70 region 4 type 2" evidence="7">
    <location>
        <begin position="108"/>
        <end position="160"/>
    </location>
</feature>
<keyword evidence="4" id="KW-0238">DNA-binding</keyword>
<keyword evidence="9" id="KW-1185">Reference proteome</keyword>
<feature type="domain" description="RNA polymerase sigma-70 region 2" evidence="6">
    <location>
        <begin position="21"/>
        <end position="82"/>
    </location>
</feature>
<dbReference type="Proteomes" id="UP000473525">
    <property type="component" value="Unassembled WGS sequence"/>
</dbReference>
<gene>
    <name evidence="8" type="ORF">GON03_17500</name>
</gene>
<dbReference type="NCBIfam" id="TIGR02937">
    <property type="entry name" value="sigma70-ECF"/>
    <property type="match status" value="1"/>
</dbReference>
<keyword evidence="5" id="KW-0804">Transcription</keyword>
<evidence type="ECO:0000256" key="3">
    <source>
        <dbReference type="ARBA" id="ARBA00023082"/>
    </source>
</evidence>
<protein>
    <submittedName>
        <fullName evidence="8">Sigma-70 family RNA polymerase sigma factor</fullName>
    </submittedName>
</protein>
<proteinExistence type="inferred from homology"/>
<keyword evidence="2" id="KW-0805">Transcription regulation</keyword>